<dbReference type="Proteomes" id="UP000050266">
    <property type="component" value="Unassembled WGS sequence"/>
</dbReference>
<protein>
    <submittedName>
        <fullName evidence="1">Uncharacterized protein</fullName>
    </submittedName>
</protein>
<evidence type="ECO:0000313" key="2">
    <source>
        <dbReference type="Proteomes" id="UP000050266"/>
    </source>
</evidence>
<comment type="caution">
    <text evidence="1">The sequence shown here is derived from an EMBL/GenBank/DDBJ whole genome shotgun (WGS) entry which is preliminary data.</text>
</comment>
<proteinExistence type="predicted"/>
<name>A0A0Q0GFP9_PSEA0</name>
<sequence>MSRALDETTQNLITDLCQLLSKHPTAALRSLEVAAPVLIERLEQVKIWGVDRREMGAQIDQQLRVWLKDNPQPVDAKLSLLSITETVCPMFSPRREAR</sequence>
<accession>A0A0Q0GFP9</accession>
<dbReference type="AlphaFoldDB" id="A0A0Q0GFP9"/>
<gene>
    <name evidence="1" type="ORF">ALO41_200240</name>
</gene>
<reference evidence="1 2" key="1">
    <citation type="submission" date="2015-09" db="EMBL/GenBank/DDBJ databases">
        <title>Genome announcement of multiple Pseudomonas syringae strains.</title>
        <authorList>
            <person name="Thakur S."/>
            <person name="Wang P.W."/>
            <person name="Gong Y."/>
            <person name="Weir B.S."/>
            <person name="Guttman D.S."/>
        </authorList>
    </citation>
    <scope>NUCLEOTIDE SEQUENCE [LARGE SCALE GENOMIC DNA]</scope>
    <source>
        <strain evidence="1 2">ICMP3962</strain>
    </source>
</reference>
<organism evidence="1 2">
    <name type="scientific">Pseudomonas amygdali pv. ulmi</name>
    <dbReference type="NCBI Taxonomy" id="251720"/>
    <lineage>
        <taxon>Bacteria</taxon>
        <taxon>Pseudomonadati</taxon>
        <taxon>Pseudomonadota</taxon>
        <taxon>Gammaproteobacteria</taxon>
        <taxon>Pseudomonadales</taxon>
        <taxon>Pseudomonadaceae</taxon>
        <taxon>Pseudomonas</taxon>
        <taxon>Pseudomonas amygdali</taxon>
    </lineage>
</organism>
<dbReference type="EMBL" id="LJRQ01000195">
    <property type="protein sequence ID" value="KPZ12446.1"/>
    <property type="molecule type" value="Genomic_DNA"/>
</dbReference>
<evidence type="ECO:0000313" key="1">
    <source>
        <dbReference type="EMBL" id="KPZ12446.1"/>
    </source>
</evidence>
<dbReference type="PATRIC" id="fig|251720.4.peg.1935"/>